<dbReference type="Proteomes" id="UP000011680">
    <property type="component" value="Unassembled WGS sequence"/>
</dbReference>
<dbReference type="AlphaFoldDB" id="M0NGI6"/>
<comment type="caution">
    <text evidence="1">The sequence shown here is derived from an EMBL/GenBank/DDBJ whole genome shotgun (WGS) entry which is preliminary data.</text>
</comment>
<organism evidence="1 2">
    <name type="scientific">Halococcus thailandensis JCM 13552</name>
    <dbReference type="NCBI Taxonomy" id="1227457"/>
    <lineage>
        <taxon>Archaea</taxon>
        <taxon>Methanobacteriati</taxon>
        <taxon>Methanobacteriota</taxon>
        <taxon>Stenosarchaea group</taxon>
        <taxon>Halobacteria</taxon>
        <taxon>Halobacteriales</taxon>
        <taxon>Halococcaceae</taxon>
        <taxon>Halococcus</taxon>
    </lineage>
</organism>
<sequence length="398" mass="45366">MVVSTVDINMTDRHSEIGPRENLRLSEKEREYLETGEVPGTYSQQNIESSVRDTVQKLPARIDVLAEDVELLDETSRKTIPFEDWRDCWFEIIGLGHNPTQYEIEQGYTYSPSEETDYPTSGLVEFGETLGQLANTFYLAEDKDEIYDGHVQMILGFVNGVTQMDGGTGSGDHREKIINFTTQALTERSESLARIDDLTAENRSEHFENSEKARKVIREVLDEEEIQPAPAPVVIMEKAKGKYIDSSSIFEPRKMRVGNDVQIKDVFTKETVLEIVEEEKLREKGAVFELISEEDFERVIDAHWHGVEAAEMIDLMFQSEKDNMSSSEINDGLNSQKDYRKTIPKLTADLSGRESPWDERPLLQESRNGWKLTNYGKAMADCFSSTCLARSSRRCLCT</sequence>
<reference evidence="1 2" key="1">
    <citation type="journal article" date="2014" name="PLoS Genet.">
        <title>Phylogenetically driven sequencing of extremely halophilic archaea reveals strategies for static and dynamic osmo-response.</title>
        <authorList>
            <person name="Becker E.A."/>
            <person name="Seitzer P.M."/>
            <person name="Tritt A."/>
            <person name="Larsen D."/>
            <person name="Krusor M."/>
            <person name="Yao A.I."/>
            <person name="Wu D."/>
            <person name="Madern D."/>
            <person name="Eisen J.A."/>
            <person name="Darling A.E."/>
            <person name="Facciotti M.T."/>
        </authorList>
    </citation>
    <scope>NUCLEOTIDE SEQUENCE [LARGE SCALE GENOMIC DNA]</scope>
    <source>
        <strain evidence="1 2">JCM 13552</strain>
    </source>
</reference>
<gene>
    <name evidence="1" type="ORF">C451_03494</name>
</gene>
<proteinExistence type="predicted"/>
<accession>M0NGI6</accession>
<evidence type="ECO:0000313" key="1">
    <source>
        <dbReference type="EMBL" id="EMA56219.1"/>
    </source>
</evidence>
<keyword evidence="2" id="KW-1185">Reference proteome</keyword>
<dbReference type="EMBL" id="AOMF01000079">
    <property type="protein sequence ID" value="EMA56219.1"/>
    <property type="molecule type" value="Genomic_DNA"/>
</dbReference>
<name>M0NGI6_9EURY</name>
<evidence type="ECO:0000313" key="2">
    <source>
        <dbReference type="Proteomes" id="UP000011680"/>
    </source>
</evidence>
<protein>
    <submittedName>
        <fullName evidence="1">Uncharacterized protein</fullName>
    </submittedName>
</protein>
<dbReference type="PATRIC" id="fig|1227457.3.peg.624"/>